<evidence type="ECO:0000259" key="12">
    <source>
        <dbReference type="PROSITE" id="PS50928"/>
    </source>
</evidence>
<keyword evidence="8 10" id="KW-1133">Transmembrane helix</keyword>
<evidence type="ECO:0000256" key="3">
    <source>
        <dbReference type="ARBA" id="ARBA00007069"/>
    </source>
</evidence>
<evidence type="ECO:0000313" key="13">
    <source>
        <dbReference type="EMBL" id="MBC2606793.1"/>
    </source>
</evidence>
<comment type="similarity">
    <text evidence="3 11">Belongs to the binding-protein-dependent transport system permease family. CysTW subfamily.</text>
</comment>
<dbReference type="InterPro" id="IPR011867">
    <property type="entry name" value="ModB_ABC"/>
</dbReference>
<feature type="transmembrane region" description="Helical" evidence="10">
    <location>
        <begin position="48"/>
        <end position="67"/>
    </location>
</feature>
<dbReference type="EMBL" id="JACHVC010000012">
    <property type="protein sequence ID" value="MBC2606793.1"/>
    <property type="molecule type" value="Genomic_DNA"/>
</dbReference>
<dbReference type="InterPro" id="IPR035906">
    <property type="entry name" value="MetI-like_sf"/>
</dbReference>
<dbReference type="InterPro" id="IPR000515">
    <property type="entry name" value="MetI-like"/>
</dbReference>
<evidence type="ECO:0000256" key="6">
    <source>
        <dbReference type="ARBA" id="ARBA00022505"/>
    </source>
</evidence>
<keyword evidence="14" id="KW-1185">Reference proteome</keyword>
<organism evidence="13 14">
    <name type="scientific">Pelagicoccus albus</name>
    <dbReference type="NCBI Taxonomy" id="415222"/>
    <lineage>
        <taxon>Bacteria</taxon>
        <taxon>Pseudomonadati</taxon>
        <taxon>Verrucomicrobiota</taxon>
        <taxon>Opitutia</taxon>
        <taxon>Puniceicoccales</taxon>
        <taxon>Pelagicoccaceae</taxon>
        <taxon>Pelagicoccus</taxon>
    </lineage>
</organism>
<dbReference type="Gene3D" id="1.10.3720.10">
    <property type="entry name" value="MetI-like"/>
    <property type="match status" value="1"/>
</dbReference>
<dbReference type="PANTHER" id="PTHR30183:SF8">
    <property type="entry name" value="MOLYBDENUM TRANSPORT SYSTEM PERMEASE"/>
    <property type="match status" value="1"/>
</dbReference>
<comment type="subcellular location">
    <subcellularLocation>
        <location evidence="2 10">Cell membrane</location>
        <topology evidence="2 10">Multi-pass membrane protein</topology>
    </subcellularLocation>
</comment>
<keyword evidence="5 11" id="KW-1003">Cell membrane</keyword>
<dbReference type="CDD" id="cd06261">
    <property type="entry name" value="TM_PBP2"/>
    <property type="match status" value="1"/>
</dbReference>
<dbReference type="GO" id="GO:0005886">
    <property type="term" value="C:plasma membrane"/>
    <property type="evidence" value="ECO:0007669"/>
    <property type="project" value="UniProtKB-SubCell"/>
</dbReference>
<dbReference type="PANTHER" id="PTHR30183">
    <property type="entry name" value="MOLYBDENUM TRANSPORT SYSTEM PERMEASE PROTEIN MODB"/>
    <property type="match status" value="1"/>
</dbReference>
<reference evidence="13 14" key="1">
    <citation type="submission" date="2020-07" db="EMBL/GenBank/DDBJ databases">
        <authorList>
            <person name="Feng X."/>
        </authorList>
    </citation>
    <scope>NUCLEOTIDE SEQUENCE [LARGE SCALE GENOMIC DNA]</scope>
    <source>
        <strain evidence="13 14">JCM23202</strain>
    </source>
</reference>
<protein>
    <recommendedName>
        <fullName evidence="11">Molybdenum transport system permease</fullName>
    </recommendedName>
</protein>
<evidence type="ECO:0000256" key="8">
    <source>
        <dbReference type="ARBA" id="ARBA00022989"/>
    </source>
</evidence>
<feature type="transmembrane region" description="Helical" evidence="10">
    <location>
        <begin position="196"/>
        <end position="217"/>
    </location>
</feature>
<evidence type="ECO:0000256" key="11">
    <source>
        <dbReference type="RuleBase" id="RU365097"/>
    </source>
</evidence>
<comment type="caution">
    <text evidence="13">The sequence shown here is derived from an EMBL/GenBank/DDBJ whole genome shotgun (WGS) entry which is preliminary data.</text>
</comment>
<dbReference type="Pfam" id="PF00528">
    <property type="entry name" value="BPD_transp_1"/>
    <property type="match status" value="1"/>
</dbReference>
<evidence type="ECO:0000256" key="9">
    <source>
        <dbReference type="ARBA" id="ARBA00023136"/>
    </source>
</evidence>
<keyword evidence="7 10" id="KW-0812">Transmembrane</keyword>
<evidence type="ECO:0000256" key="10">
    <source>
        <dbReference type="RuleBase" id="RU363032"/>
    </source>
</evidence>
<keyword evidence="6 11" id="KW-0500">Molybdenum</keyword>
<accession>A0A7X1B9C2</accession>
<evidence type="ECO:0000313" key="14">
    <source>
        <dbReference type="Proteomes" id="UP000526501"/>
    </source>
</evidence>
<comment type="function">
    <text evidence="1 11">Part of the binding-protein-dependent transport system for molybdenum; probably responsible for the translocation of the substrate across the membrane.</text>
</comment>
<evidence type="ECO:0000256" key="5">
    <source>
        <dbReference type="ARBA" id="ARBA00022475"/>
    </source>
</evidence>
<evidence type="ECO:0000256" key="2">
    <source>
        <dbReference type="ARBA" id="ARBA00004651"/>
    </source>
</evidence>
<dbReference type="Proteomes" id="UP000526501">
    <property type="component" value="Unassembled WGS sequence"/>
</dbReference>
<evidence type="ECO:0000256" key="7">
    <source>
        <dbReference type="ARBA" id="ARBA00022692"/>
    </source>
</evidence>
<keyword evidence="9 10" id="KW-0472">Membrane</keyword>
<keyword evidence="4 10" id="KW-0813">Transport</keyword>
<dbReference type="PROSITE" id="PS50928">
    <property type="entry name" value="ABC_TM1"/>
    <property type="match status" value="1"/>
</dbReference>
<dbReference type="NCBIfam" id="TIGR02141">
    <property type="entry name" value="modB_ABC"/>
    <property type="match status" value="1"/>
</dbReference>
<dbReference type="AlphaFoldDB" id="A0A7X1B9C2"/>
<dbReference type="SUPFAM" id="SSF161098">
    <property type="entry name" value="MetI-like"/>
    <property type="match status" value="1"/>
</dbReference>
<sequence>MNATEIWGPLALTLKLAAVTAAVLLVLCSPLSWWLARSRSRLRPLIEAITALPIVLPPSVLGFYLLICLAPEGPLGKLSSMLGGPSLVFSFPGLVIGSIVYSLPFVAQPLQNAFSGIKSEQLEAAATLGASNWDRFFSIALPQAKRGILTAAVLGFAHTLGEFGVVLMIGGSIPGETRTMSIAIYENVEMLNYGKAHALAATMLISSFALLLLIYAIDRKGNPFQR</sequence>
<feature type="transmembrane region" description="Helical" evidence="10">
    <location>
        <begin position="148"/>
        <end position="170"/>
    </location>
</feature>
<gene>
    <name evidence="13" type="primary">modB</name>
    <name evidence="13" type="ORF">H5P27_12135</name>
</gene>
<feature type="domain" description="ABC transmembrane type-1" evidence="12">
    <location>
        <begin position="10"/>
        <end position="214"/>
    </location>
</feature>
<feature type="transmembrane region" description="Helical" evidence="10">
    <location>
        <begin position="12"/>
        <end position="36"/>
    </location>
</feature>
<dbReference type="RefSeq" id="WP_185660660.1">
    <property type="nucleotide sequence ID" value="NZ_CAWPOO010000012.1"/>
</dbReference>
<proteinExistence type="inferred from homology"/>
<evidence type="ECO:0000256" key="1">
    <source>
        <dbReference type="ARBA" id="ARBA00002949"/>
    </source>
</evidence>
<evidence type="ECO:0000256" key="4">
    <source>
        <dbReference type="ARBA" id="ARBA00022448"/>
    </source>
</evidence>
<name>A0A7X1B9C2_9BACT</name>
<feature type="transmembrane region" description="Helical" evidence="10">
    <location>
        <begin position="87"/>
        <end position="107"/>
    </location>
</feature>
<dbReference type="GO" id="GO:0015098">
    <property type="term" value="F:molybdate ion transmembrane transporter activity"/>
    <property type="evidence" value="ECO:0007669"/>
    <property type="project" value="UniProtKB-UniRule"/>
</dbReference>